<feature type="compositionally biased region" description="Basic and acidic residues" evidence="1">
    <location>
        <begin position="9"/>
        <end position="26"/>
    </location>
</feature>
<name>A0A5B7GSQ2_PORTR</name>
<comment type="caution">
    <text evidence="2">The sequence shown here is derived from an EMBL/GenBank/DDBJ whole genome shotgun (WGS) entry which is preliminary data.</text>
</comment>
<evidence type="ECO:0000256" key="1">
    <source>
        <dbReference type="SAM" id="MobiDB-lite"/>
    </source>
</evidence>
<dbReference type="EMBL" id="VSRR010017728">
    <property type="protein sequence ID" value="MPC60623.1"/>
    <property type="molecule type" value="Genomic_DNA"/>
</dbReference>
<protein>
    <submittedName>
        <fullName evidence="2">Uncharacterized protein</fullName>
    </submittedName>
</protein>
<gene>
    <name evidence="2" type="ORF">E2C01_054676</name>
</gene>
<proteinExistence type="predicted"/>
<dbReference type="AlphaFoldDB" id="A0A5B7GSQ2"/>
<organism evidence="2 3">
    <name type="scientific">Portunus trituberculatus</name>
    <name type="common">Swimming crab</name>
    <name type="synonym">Neptunus trituberculatus</name>
    <dbReference type="NCBI Taxonomy" id="210409"/>
    <lineage>
        <taxon>Eukaryota</taxon>
        <taxon>Metazoa</taxon>
        <taxon>Ecdysozoa</taxon>
        <taxon>Arthropoda</taxon>
        <taxon>Crustacea</taxon>
        <taxon>Multicrustacea</taxon>
        <taxon>Malacostraca</taxon>
        <taxon>Eumalacostraca</taxon>
        <taxon>Eucarida</taxon>
        <taxon>Decapoda</taxon>
        <taxon>Pleocyemata</taxon>
        <taxon>Brachyura</taxon>
        <taxon>Eubrachyura</taxon>
        <taxon>Portunoidea</taxon>
        <taxon>Portunidae</taxon>
        <taxon>Portuninae</taxon>
        <taxon>Portunus</taxon>
    </lineage>
</organism>
<feature type="region of interest" description="Disordered" evidence="1">
    <location>
        <begin position="1"/>
        <end position="67"/>
    </location>
</feature>
<sequence>MSRGSRSWSWRECEPGRMARDGRDSAASDGQLRDVQQPQARRCPFRQKIPSLGQPLRPLLAMTSPLT</sequence>
<keyword evidence="3" id="KW-1185">Reference proteome</keyword>
<reference evidence="2 3" key="1">
    <citation type="submission" date="2019-05" db="EMBL/GenBank/DDBJ databases">
        <title>Another draft genome of Portunus trituberculatus and its Hox gene families provides insights of decapod evolution.</title>
        <authorList>
            <person name="Jeong J.-H."/>
            <person name="Song I."/>
            <person name="Kim S."/>
            <person name="Choi T."/>
            <person name="Kim D."/>
            <person name="Ryu S."/>
            <person name="Kim W."/>
        </authorList>
    </citation>
    <scope>NUCLEOTIDE SEQUENCE [LARGE SCALE GENOMIC DNA]</scope>
    <source>
        <tissue evidence="2">Muscle</tissue>
    </source>
</reference>
<dbReference type="Proteomes" id="UP000324222">
    <property type="component" value="Unassembled WGS sequence"/>
</dbReference>
<accession>A0A5B7GSQ2</accession>
<evidence type="ECO:0000313" key="2">
    <source>
        <dbReference type="EMBL" id="MPC60623.1"/>
    </source>
</evidence>
<evidence type="ECO:0000313" key="3">
    <source>
        <dbReference type="Proteomes" id="UP000324222"/>
    </source>
</evidence>